<dbReference type="EMBL" id="JBBKZU010000001">
    <property type="protein sequence ID" value="MEJ8810159.1"/>
    <property type="molecule type" value="Genomic_DNA"/>
</dbReference>
<keyword evidence="4" id="KW-1185">Reference proteome</keyword>
<proteinExistence type="predicted"/>
<evidence type="ECO:0000259" key="2">
    <source>
        <dbReference type="Pfam" id="PF13239"/>
    </source>
</evidence>
<protein>
    <submittedName>
        <fullName evidence="3">2TM domain-containing protein</fullName>
    </submittedName>
</protein>
<keyword evidence="1" id="KW-0812">Transmembrane</keyword>
<gene>
    <name evidence="3" type="ORF">WKW77_03720</name>
</gene>
<feature type="domain" description="2TM" evidence="2">
    <location>
        <begin position="10"/>
        <end position="66"/>
    </location>
</feature>
<evidence type="ECO:0000313" key="3">
    <source>
        <dbReference type="EMBL" id="MEJ8810159.1"/>
    </source>
</evidence>
<feature type="transmembrane region" description="Helical" evidence="1">
    <location>
        <begin position="20"/>
        <end position="40"/>
    </location>
</feature>
<dbReference type="InterPro" id="IPR025698">
    <property type="entry name" value="2TM_dom"/>
</dbReference>
<organism evidence="3 4">
    <name type="scientific">Variovorax ureilyticus</name>
    <dbReference type="NCBI Taxonomy" id="1836198"/>
    <lineage>
        <taxon>Bacteria</taxon>
        <taxon>Pseudomonadati</taxon>
        <taxon>Pseudomonadota</taxon>
        <taxon>Betaproteobacteria</taxon>
        <taxon>Burkholderiales</taxon>
        <taxon>Comamonadaceae</taxon>
        <taxon>Variovorax</taxon>
    </lineage>
</organism>
<dbReference type="RefSeq" id="WP_340355457.1">
    <property type="nucleotide sequence ID" value="NZ_JBBKZU010000001.1"/>
</dbReference>
<evidence type="ECO:0000256" key="1">
    <source>
        <dbReference type="SAM" id="Phobius"/>
    </source>
</evidence>
<dbReference type="Pfam" id="PF13239">
    <property type="entry name" value="2TM"/>
    <property type="match status" value="1"/>
</dbReference>
<comment type="caution">
    <text evidence="3">The sequence shown here is derived from an EMBL/GenBank/DDBJ whole genome shotgun (WGS) entry which is preliminary data.</text>
</comment>
<reference evidence="3 4" key="1">
    <citation type="submission" date="2024-03" db="EMBL/GenBank/DDBJ databases">
        <title>Novel species of the genus Variovorax.</title>
        <authorList>
            <person name="Liu Q."/>
            <person name="Xin Y.-H."/>
        </authorList>
    </citation>
    <scope>NUCLEOTIDE SEQUENCE [LARGE SCALE GENOMIC DNA]</scope>
    <source>
        <strain evidence="3 4">KACC 18899</strain>
    </source>
</reference>
<dbReference type="Proteomes" id="UP001365846">
    <property type="component" value="Unassembled WGS sequence"/>
</dbReference>
<accession>A0ABU8V927</accession>
<keyword evidence="1" id="KW-1133">Transmembrane helix</keyword>
<sequence length="94" mass="10222">MTTDDIDRLARKRAKAKMGWFIHAAIYASVNLGLVALSAANGRAWAVFPLLGWGVGLLAHGISVWLLPPGGALLERMTERERSRLARGAKGDPW</sequence>
<feature type="transmembrane region" description="Helical" evidence="1">
    <location>
        <begin position="46"/>
        <end position="67"/>
    </location>
</feature>
<keyword evidence="1" id="KW-0472">Membrane</keyword>
<name>A0ABU8V927_9BURK</name>
<evidence type="ECO:0000313" key="4">
    <source>
        <dbReference type="Proteomes" id="UP001365846"/>
    </source>
</evidence>